<proteinExistence type="predicted"/>
<evidence type="ECO:0000256" key="1">
    <source>
        <dbReference type="SAM" id="MobiDB-lite"/>
    </source>
</evidence>
<feature type="compositionally biased region" description="Basic and acidic residues" evidence="1">
    <location>
        <begin position="7"/>
        <end position="19"/>
    </location>
</feature>
<evidence type="ECO:0000313" key="3">
    <source>
        <dbReference type="Proteomes" id="UP000257014"/>
    </source>
</evidence>
<gene>
    <name evidence="2" type="ORF">C6P37_11145</name>
</gene>
<reference evidence="2 3" key="1">
    <citation type="submission" date="2018-03" db="EMBL/GenBank/DDBJ databases">
        <authorList>
            <person name="Keele B.F."/>
        </authorList>
    </citation>
    <scope>NUCLEOTIDE SEQUENCE [LARGE SCALE GENOMIC DNA]</scope>
    <source>
        <strain evidence="2">ZCTH4_d</strain>
    </source>
</reference>
<protein>
    <submittedName>
        <fullName evidence="2">Uncharacterized protein</fullName>
    </submittedName>
</protein>
<feature type="region of interest" description="Disordered" evidence="1">
    <location>
        <begin position="69"/>
        <end position="113"/>
    </location>
</feature>
<accession>A0A3E0K304</accession>
<dbReference type="Proteomes" id="UP000257014">
    <property type="component" value="Unassembled WGS sequence"/>
</dbReference>
<sequence length="181" mass="20054">MPFFLRNEGRPARPAEKAPENFPFPVRNRPFRRDREPLEGTGRFPEPEDSMVRARCFWREGAGNKAGLFLSGGLPDGRERPVKGRCSKRQGNPRGNDRPYPVHPLGKRSFWRGTGREPFRGDDSWMNFPAGHPAAAGWLKPFRFGAASIPGSPSDASPGLASAAGAPVWENPFFLIVSARL</sequence>
<evidence type="ECO:0000313" key="2">
    <source>
        <dbReference type="EMBL" id="REJ27652.1"/>
    </source>
</evidence>
<name>A0A3E0K304_9BACI</name>
<comment type="caution">
    <text evidence="2">The sequence shown here is derived from an EMBL/GenBank/DDBJ whole genome shotgun (WGS) entry which is preliminary data.</text>
</comment>
<dbReference type="AlphaFoldDB" id="A0A3E0K304"/>
<organism evidence="2 3">
    <name type="scientific">Caldibacillus debilis</name>
    <dbReference type="NCBI Taxonomy" id="301148"/>
    <lineage>
        <taxon>Bacteria</taxon>
        <taxon>Bacillati</taxon>
        <taxon>Bacillota</taxon>
        <taxon>Bacilli</taxon>
        <taxon>Bacillales</taxon>
        <taxon>Bacillaceae</taxon>
        <taxon>Caldibacillus</taxon>
    </lineage>
</organism>
<dbReference type="EMBL" id="QEWE01000020">
    <property type="protein sequence ID" value="REJ27652.1"/>
    <property type="molecule type" value="Genomic_DNA"/>
</dbReference>
<feature type="region of interest" description="Disordered" evidence="1">
    <location>
        <begin position="1"/>
        <end position="47"/>
    </location>
</feature>